<keyword evidence="3" id="KW-0143">Chaperone</keyword>
<dbReference type="EMBL" id="FOVR01000008">
    <property type="protein sequence ID" value="SFO56673.1"/>
    <property type="molecule type" value="Genomic_DNA"/>
</dbReference>
<evidence type="ECO:0000256" key="3">
    <source>
        <dbReference type="ARBA" id="ARBA00023186"/>
    </source>
</evidence>
<dbReference type="InterPro" id="IPR005631">
    <property type="entry name" value="SDH"/>
</dbReference>
<dbReference type="GO" id="GO:0006099">
    <property type="term" value="P:tricarboxylic acid cycle"/>
    <property type="evidence" value="ECO:0007669"/>
    <property type="project" value="TreeGrafter"/>
</dbReference>
<dbReference type="SUPFAM" id="SSF109910">
    <property type="entry name" value="YgfY-like"/>
    <property type="match status" value="1"/>
</dbReference>
<dbReference type="PANTHER" id="PTHR12469:SF2">
    <property type="entry name" value="SUCCINATE DEHYDROGENASE ASSEMBLY FACTOR 2, MITOCHONDRIAL"/>
    <property type="match status" value="1"/>
</dbReference>
<dbReference type="Gene3D" id="1.10.150.250">
    <property type="entry name" value="Flavinator of succinate dehydrogenase"/>
    <property type="match status" value="1"/>
</dbReference>
<organism evidence="4 5">
    <name type="scientific">Cohaesibacter marisflavi</name>
    <dbReference type="NCBI Taxonomy" id="655353"/>
    <lineage>
        <taxon>Bacteria</taxon>
        <taxon>Pseudomonadati</taxon>
        <taxon>Pseudomonadota</taxon>
        <taxon>Alphaproteobacteria</taxon>
        <taxon>Hyphomicrobiales</taxon>
        <taxon>Cohaesibacteraceae</taxon>
    </lineage>
</organism>
<evidence type="ECO:0000313" key="4">
    <source>
        <dbReference type="EMBL" id="SFO56673.1"/>
    </source>
</evidence>
<keyword evidence="5" id="KW-1185">Reference proteome</keyword>
<comment type="similarity">
    <text evidence="1">Belongs to the SdhE FAD assembly factor family.</text>
</comment>
<sequence>MSHGTTRSSEGMDVRHKKILMRAWHRGVKEMDLMLGRFVDNELDNLTDDELDQLEMLMDQHDRDLMQWFTNELPVPEAFDCPMFHRIKHYHKNFESGLL</sequence>
<dbReference type="OrthoDB" id="9807264at2"/>
<accession>A0A1I5I7V3</accession>
<name>A0A1I5I7V3_9HYPH</name>
<evidence type="ECO:0000313" key="5">
    <source>
        <dbReference type="Proteomes" id="UP000199236"/>
    </source>
</evidence>
<dbReference type="Proteomes" id="UP000199236">
    <property type="component" value="Unassembled WGS sequence"/>
</dbReference>
<dbReference type="PANTHER" id="PTHR12469">
    <property type="entry name" value="PROTEIN EMI5 HOMOLOG, MITOCHONDRIAL"/>
    <property type="match status" value="1"/>
</dbReference>
<dbReference type="Pfam" id="PF03937">
    <property type="entry name" value="Sdh5"/>
    <property type="match status" value="1"/>
</dbReference>
<evidence type="ECO:0000256" key="1">
    <source>
        <dbReference type="ARBA" id="ARBA00008571"/>
    </source>
</evidence>
<reference evidence="4 5" key="1">
    <citation type="submission" date="2016-10" db="EMBL/GenBank/DDBJ databases">
        <authorList>
            <person name="de Groot N.N."/>
        </authorList>
    </citation>
    <scope>NUCLEOTIDE SEQUENCE [LARGE SCALE GENOMIC DNA]</scope>
    <source>
        <strain evidence="4 5">CGMCC 1.9157</strain>
    </source>
</reference>
<dbReference type="AlphaFoldDB" id="A0A1I5I7V3"/>
<evidence type="ECO:0000256" key="2">
    <source>
        <dbReference type="ARBA" id="ARBA00019418"/>
    </source>
</evidence>
<protein>
    <recommendedName>
        <fullName evidence="2">FAD assembly factor SdhE</fullName>
    </recommendedName>
</protein>
<proteinExistence type="inferred from homology"/>
<dbReference type="RefSeq" id="WP_090073675.1">
    <property type="nucleotide sequence ID" value="NZ_FOVR01000008.1"/>
</dbReference>
<gene>
    <name evidence="4" type="ORF">SAMN04488056_108102</name>
</gene>
<dbReference type="STRING" id="655353.SAMN04488056_108102"/>
<dbReference type="InterPro" id="IPR036714">
    <property type="entry name" value="SDH_sf"/>
</dbReference>